<feature type="region of interest" description="Disordered" evidence="2">
    <location>
        <begin position="902"/>
        <end position="1033"/>
    </location>
</feature>
<evidence type="ECO:0000313" key="4">
    <source>
        <dbReference type="EMBL" id="KAK8888637.1"/>
    </source>
</evidence>
<feature type="compositionally biased region" description="Basic residues" evidence="2">
    <location>
        <begin position="153"/>
        <end position="170"/>
    </location>
</feature>
<dbReference type="PANTHER" id="PTHR46419">
    <property type="entry name" value="ADP-RIBOSYLATION FACTOR GTPASE-ACTIVATING PROTEIN AGD5"/>
    <property type="match status" value="1"/>
</dbReference>
<dbReference type="CDD" id="cd08204">
    <property type="entry name" value="ArfGap"/>
    <property type="match status" value="1"/>
</dbReference>
<evidence type="ECO:0000313" key="5">
    <source>
        <dbReference type="Proteomes" id="UP001470230"/>
    </source>
</evidence>
<evidence type="ECO:0000256" key="1">
    <source>
        <dbReference type="PROSITE-ProRule" id="PRU00288"/>
    </source>
</evidence>
<organism evidence="4 5">
    <name type="scientific">Tritrichomonas musculus</name>
    <dbReference type="NCBI Taxonomy" id="1915356"/>
    <lineage>
        <taxon>Eukaryota</taxon>
        <taxon>Metamonada</taxon>
        <taxon>Parabasalia</taxon>
        <taxon>Tritrichomonadida</taxon>
        <taxon>Tritrichomonadidae</taxon>
        <taxon>Tritrichomonas</taxon>
    </lineage>
</organism>
<dbReference type="InterPro" id="IPR001164">
    <property type="entry name" value="ArfGAP_dom"/>
</dbReference>
<keyword evidence="5" id="KW-1185">Reference proteome</keyword>
<feature type="compositionally biased region" description="Basic and acidic residues" evidence="2">
    <location>
        <begin position="1012"/>
        <end position="1023"/>
    </location>
</feature>
<feature type="compositionally biased region" description="Low complexity" evidence="2">
    <location>
        <begin position="751"/>
        <end position="766"/>
    </location>
</feature>
<sequence>MSSNEQREALKIISELLEDPYNQICADCQCQPSKWASTTLGVFICIDCSGVHRSLGTHISFVRSCTLDTWMLEQARLMKAIGNRLGNSYWEAKLPKDFQRPGNSNRSLMQAFIKNKYQIKKWADAGPPPHIVYKHLLMKQLSISNQIGDGTQRKSKSSRHHHHSSRRSSSRHSEKAQNSNTTAETPKPTTPITPVTQPQDDFSIPLDDFFAEQPRRTIPKPYIPHKKVVYEKPKEEPDYENMNSDEIDKFFQNQNDNSNGDNVNYADQDNTENENGRNRSNSLEQAMMQRIQTILDEEKPKKSLNRNRGQIEYDDNYENDEEEEDDIFGDSAVAVKIPFGQHPSKSDPQLSNIAQSYNAFDNDTPPNTASLQTFFEKNANANKTQLDTNTTDLNSIITPNSNSLTSHSNNIGSNLTSNITSYSNLNISPNTNREPLQDEIDNNEDNQHRQQAIKTKKQRSVVLSKTSRMDKEKESSNQESEAIQIEKEEDQFTSQPPTAQPINNDENASIETDNKSTSFLPSLDNINLDIGPELTDLGGAANDDGGFWDDDANNNNDEDEGFFELPPSKKFNNIQLEGKALIQQPQQIQVIPQQPETVDTETENDIKKIIDSNFSVGISNAYETFDEPKKEENINNTDLPQIDKEEAHDALFDYNPFATESQGNLSDMSLASLLDKEKGKQEINKETELTGQYESFPQPEIDLNELAAEIGVIEEEEENNENKSQLNEQEEDKKEDPQSLINQEEQKEQQINESNFTQQDQEQLIDIQEDKESPASAEQQEDIELPAAITQTEQEHNETQTADMIHEEEEKETPLANQHQDQEEEEKEMPPTNQQQEQEQEEQLQEQSLISQEAPKADMQSNNNNININNETQQQTPAPAYSCRPSKLSIAMVSAMDLKPPGFTEEDEIIDDFFAEAEASITAPKPSQSQQQPSHARRSHKHRLQAAPDDYEDDNENDNNNDAFGIDTSKSRRKKESNQTPPDVAVSRTQKSAFAPPPARKPGAHIPARLQKKMEPPPSEKETRKKKHHHSKK</sequence>
<evidence type="ECO:0000259" key="3">
    <source>
        <dbReference type="PROSITE" id="PS50115"/>
    </source>
</evidence>
<dbReference type="InterPro" id="IPR038508">
    <property type="entry name" value="ArfGAP_dom_sf"/>
</dbReference>
<dbReference type="SMART" id="SM00105">
    <property type="entry name" value="ArfGap"/>
    <property type="match status" value="1"/>
</dbReference>
<keyword evidence="1" id="KW-0479">Metal-binding</keyword>
<feature type="compositionally biased region" description="Basic residues" evidence="2">
    <location>
        <begin position="1024"/>
        <end position="1033"/>
    </location>
</feature>
<feature type="compositionally biased region" description="Low complexity" evidence="2">
    <location>
        <begin position="916"/>
        <end position="934"/>
    </location>
</feature>
<feature type="compositionally biased region" description="Low complexity" evidence="2">
    <location>
        <begin position="181"/>
        <end position="198"/>
    </location>
</feature>
<keyword evidence="1" id="KW-0863">Zinc-finger</keyword>
<dbReference type="InterPro" id="IPR037278">
    <property type="entry name" value="ARFGAP/RecO"/>
</dbReference>
<dbReference type="Proteomes" id="UP001470230">
    <property type="component" value="Unassembled WGS sequence"/>
</dbReference>
<dbReference type="Pfam" id="PF01412">
    <property type="entry name" value="ArfGap"/>
    <property type="match status" value="1"/>
</dbReference>
<feature type="compositionally biased region" description="Acidic residues" evidence="2">
    <location>
        <begin position="312"/>
        <end position="321"/>
    </location>
</feature>
<proteinExistence type="predicted"/>
<comment type="caution">
    <text evidence="4">The sequence shown here is derived from an EMBL/GenBank/DDBJ whole genome shotgun (WGS) entry which is preliminary data.</text>
</comment>
<feature type="compositionally biased region" description="Acidic residues" evidence="2">
    <location>
        <begin position="949"/>
        <end position="959"/>
    </location>
</feature>
<feature type="region of interest" description="Disordered" evidence="2">
    <location>
        <begin position="148"/>
        <end position="204"/>
    </location>
</feature>
<dbReference type="PRINTS" id="PR00405">
    <property type="entry name" value="REVINTRACTNG"/>
</dbReference>
<feature type="compositionally biased region" description="Polar residues" evidence="2">
    <location>
        <begin position="492"/>
        <end position="516"/>
    </location>
</feature>
<dbReference type="EMBL" id="JAPFFF010000005">
    <property type="protein sequence ID" value="KAK8888637.1"/>
    <property type="molecule type" value="Genomic_DNA"/>
</dbReference>
<feature type="domain" description="Arf-GAP" evidence="3">
    <location>
        <begin position="7"/>
        <end position="122"/>
    </location>
</feature>
<dbReference type="SUPFAM" id="SSF57863">
    <property type="entry name" value="ArfGap/RecO-like zinc finger"/>
    <property type="match status" value="1"/>
</dbReference>
<keyword evidence="1" id="KW-0862">Zinc</keyword>
<feature type="compositionally biased region" description="Polar residues" evidence="2">
    <location>
        <begin position="424"/>
        <end position="434"/>
    </location>
</feature>
<dbReference type="PROSITE" id="PS50115">
    <property type="entry name" value="ARFGAP"/>
    <property type="match status" value="1"/>
</dbReference>
<feature type="region of interest" description="Disordered" evidence="2">
    <location>
        <begin position="251"/>
        <end position="281"/>
    </location>
</feature>
<reference evidence="4 5" key="1">
    <citation type="submission" date="2024-04" db="EMBL/GenBank/DDBJ databases">
        <title>Tritrichomonas musculus Genome.</title>
        <authorList>
            <person name="Alves-Ferreira E."/>
            <person name="Grigg M."/>
            <person name="Lorenzi H."/>
            <person name="Galac M."/>
        </authorList>
    </citation>
    <scope>NUCLEOTIDE SEQUENCE [LARGE SCALE GENOMIC DNA]</scope>
    <source>
        <strain evidence="4 5">EAF2021</strain>
    </source>
</reference>
<evidence type="ECO:0000256" key="2">
    <source>
        <dbReference type="SAM" id="MobiDB-lite"/>
    </source>
</evidence>
<feature type="region of interest" description="Disordered" evidence="2">
    <location>
        <begin position="537"/>
        <end position="560"/>
    </location>
</feature>
<feature type="compositionally biased region" description="Low complexity" evidence="2">
    <location>
        <begin position="252"/>
        <end position="264"/>
    </location>
</feature>
<feature type="region of interest" description="Disordered" evidence="2">
    <location>
        <begin position="294"/>
        <end position="321"/>
    </location>
</feature>
<accession>A0ABR2KBY3</accession>
<dbReference type="PANTHER" id="PTHR46419:SF2">
    <property type="entry name" value="ADP-RIBOSYLATION FACTOR GTPASE-ACTIVATING PROTEIN AGD5"/>
    <property type="match status" value="1"/>
</dbReference>
<gene>
    <name evidence="4" type="ORF">M9Y10_033369</name>
</gene>
<feature type="region of interest" description="Disordered" evidence="2">
    <location>
        <begin position="710"/>
        <end position="882"/>
    </location>
</feature>
<feature type="compositionally biased region" description="Basic and acidic residues" evidence="2">
    <location>
        <begin position="467"/>
        <end position="476"/>
    </location>
</feature>
<dbReference type="InterPro" id="IPR044520">
    <property type="entry name" value="ARF_GAP_AGD5/15"/>
</dbReference>
<feature type="compositionally biased region" description="Basic residues" evidence="2">
    <location>
        <begin position="935"/>
        <end position="944"/>
    </location>
</feature>
<feature type="region of interest" description="Disordered" evidence="2">
    <location>
        <begin position="424"/>
        <end position="516"/>
    </location>
</feature>
<name>A0ABR2KBY3_9EUKA</name>
<protein>
    <submittedName>
        <fullName evidence="4">GTPase activator activity protein</fullName>
    </submittedName>
</protein>
<feature type="compositionally biased region" description="Acidic residues" evidence="2">
    <location>
        <begin position="546"/>
        <end position="560"/>
    </location>
</feature>
<dbReference type="Gene3D" id="1.10.220.150">
    <property type="entry name" value="Arf GTPase activating protein"/>
    <property type="match status" value="1"/>
</dbReference>
<feature type="compositionally biased region" description="Acidic residues" evidence="2">
    <location>
        <begin position="904"/>
        <end position="915"/>
    </location>
</feature>